<evidence type="ECO:0000256" key="16">
    <source>
        <dbReference type="SAM" id="MobiDB-lite"/>
    </source>
</evidence>
<gene>
    <name evidence="20" type="ORF">CAEBREN_31842</name>
</gene>
<evidence type="ECO:0000256" key="9">
    <source>
        <dbReference type="ARBA" id="ARBA00022807"/>
    </source>
</evidence>
<keyword evidence="5" id="KW-0677">Repeat</keyword>
<dbReference type="InterPro" id="IPR013083">
    <property type="entry name" value="Znf_RING/FYVE/PHD"/>
</dbReference>
<feature type="active site" description="Nucleophile" evidence="12">
    <location>
        <position position="348"/>
    </location>
</feature>
<feature type="binding site" evidence="14">
    <location>
        <position position="210"/>
    </location>
    <ligand>
        <name>Zn(2+)</name>
        <dbReference type="ChEBI" id="CHEBI:29105"/>
    </ligand>
</feature>
<dbReference type="PANTHER" id="PTHR24006">
    <property type="entry name" value="UBIQUITIN CARBOXYL-TERMINAL HYDROLASE"/>
    <property type="match status" value="1"/>
</dbReference>
<evidence type="ECO:0000256" key="14">
    <source>
        <dbReference type="PIRSR" id="PIRSR016308-3"/>
    </source>
</evidence>
<dbReference type="InterPro" id="IPR018200">
    <property type="entry name" value="USP_CS"/>
</dbReference>
<dbReference type="CDD" id="cd14327">
    <property type="entry name" value="UBA_atUPL1_2_like"/>
    <property type="match status" value="1"/>
</dbReference>
<dbReference type="eggNOG" id="KOG0944">
    <property type="taxonomic scope" value="Eukaryota"/>
</dbReference>
<dbReference type="Gene3D" id="3.30.40.10">
    <property type="entry name" value="Zinc/RING finger domain, C3HC4 (zinc finger)"/>
    <property type="match status" value="2"/>
</dbReference>
<dbReference type="GO" id="GO:0006508">
    <property type="term" value="P:proteolysis"/>
    <property type="evidence" value="ECO:0007669"/>
    <property type="project" value="UniProtKB-KW"/>
</dbReference>
<proteinExistence type="inferred from homology"/>
<feature type="domain" description="UBA" evidence="17">
    <location>
        <begin position="704"/>
        <end position="743"/>
    </location>
</feature>
<keyword evidence="8 11" id="KW-0378">Hydrolase</keyword>
<evidence type="ECO:0000256" key="4">
    <source>
        <dbReference type="ARBA" id="ARBA00022723"/>
    </source>
</evidence>
<evidence type="ECO:0000256" key="12">
    <source>
        <dbReference type="PIRSR" id="PIRSR016308-1"/>
    </source>
</evidence>
<dbReference type="AlphaFoldDB" id="G0PII7"/>
<evidence type="ECO:0000256" key="11">
    <source>
        <dbReference type="PIRNR" id="PIRNR016308"/>
    </source>
</evidence>
<feature type="domain" description="UBA" evidence="17">
    <location>
        <begin position="635"/>
        <end position="678"/>
    </location>
</feature>
<evidence type="ECO:0000256" key="7">
    <source>
        <dbReference type="ARBA" id="ARBA00022786"/>
    </source>
</evidence>
<evidence type="ECO:0000256" key="10">
    <source>
        <dbReference type="ARBA" id="ARBA00022833"/>
    </source>
</evidence>
<dbReference type="FunFam" id="1.10.8.10:FF:000086">
    <property type="entry name" value="Ubiquitin carboxyl-terminal hydrolase"/>
    <property type="match status" value="1"/>
</dbReference>
<dbReference type="PROSITE" id="PS50030">
    <property type="entry name" value="UBA"/>
    <property type="match status" value="2"/>
</dbReference>
<dbReference type="MEROPS" id="C19.A41"/>
<keyword evidence="9 11" id="KW-0788">Thiol protease</keyword>
<evidence type="ECO:0000256" key="13">
    <source>
        <dbReference type="PIRSR" id="PIRSR016308-2"/>
    </source>
</evidence>
<feature type="active site" description="Proton acceptor" evidence="12">
    <location>
        <position position="796"/>
    </location>
</feature>
<dbReference type="Gene3D" id="3.90.70.10">
    <property type="entry name" value="Cysteine proteinases"/>
    <property type="match status" value="1"/>
</dbReference>
<feature type="binding site" evidence="13">
    <location>
        <position position="275"/>
    </location>
    <ligand>
        <name>substrate</name>
    </ligand>
</feature>
<dbReference type="SMART" id="SM00165">
    <property type="entry name" value="UBA"/>
    <property type="match status" value="2"/>
</dbReference>
<reference evidence="21" key="1">
    <citation type="submission" date="2011-07" db="EMBL/GenBank/DDBJ databases">
        <authorList>
            <consortium name="Caenorhabditis brenneri Sequencing and Analysis Consortium"/>
            <person name="Wilson R.K."/>
        </authorList>
    </citation>
    <scope>NUCLEOTIDE SEQUENCE [LARGE SCALE GENOMIC DNA]</scope>
    <source>
        <strain evidence="21">PB2801</strain>
    </source>
</reference>
<dbReference type="InterPro" id="IPR001607">
    <property type="entry name" value="Znf_UBP"/>
</dbReference>
<feature type="binding site" evidence="13">
    <location>
        <position position="278"/>
    </location>
    <ligand>
        <name>substrate</name>
    </ligand>
</feature>
<keyword evidence="6 15" id="KW-0863">Zinc-finger</keyword>
<dbReference type="Pfam" id="PF00627">
    <property type="entry name" value="UBA"/>
    <property type="match status" value="1"/>
</dbReference>
<dbReference type="OrthoDB" id="361536at2759"/>
<dbReference type="PIRSF" id="PIRSF016308">
    <property type="entry name" value="UBP"/>
    <property type="match status" value="1"/>
</dbReference>
<evidence type="ECO:0000313" key="20">
    <source>
        <dbReference type="EMBL" id="EGT57740.1"/>
    </source>
</evidence>
<feature type="binding site" evidence="14">
    <location>
        <position position="205"/>
    </location>
    <ligand>
        <name>Zn(2+)</name>
        <dbReference type="ChEBI" id="CHEBI:29105"/>
    </ligand>
</feature>
<keyword evidence="4 11" id="KW-0479">Metal-binding</keyword>
<dbReference type="SUPFAM" id="SSF57850">
    <property type="entry name" value="RING/U-box"/>
    <property type="match status" value="1"/>
</dbReference>
<evidence type="ECO:0000256" key="6">
    <source>
        <dbReference type="ARBA" id="ARBA00022771"/>
    </source>
</evidence>
<dbReference type="InterPro" id="IPR028889">
    <property type="entry name" value="USP"/>
</dbReference>
<dbReference type="InterPro" id="IPR038765">
    <property type="entry name" value="Papain-like_cys_pep_sf"/>
</dbReference>
<dbReference type="GO" id="GO:0004843">
    <property type="term" value="F:cysteine-type deubiquitinase activity"/>
    <property type="evidence" value="ECO:0007669"/>
    <property type="project" value="UniProtKB-UniRule"/>
</dbReference>
<dbReference type="SUPFAM" id="SSF46934">
    <property type="entry name" value="UBA-like"/>
    <property type="match status" value="1"/>
</dbReference>
<name>G0PII7_CAEBE</name>
<dbReference type="EMBL" id="GL380574">
    <property type="protein sequence ID" value="EGT57740.1"/>
    <property type="molecule type" value="Genomic_DNA"/>
</dbReference>
<evidence type="ECO:0000259" key="19">
    <source>
        <dbReference type="PROSITE" id="PS50271"/>
    </source>
</evidence>
<dbReference type="FunFam" id="3.30.40.10:FF:000396">
    <property type="entry name" value="Ubiquitin carboxyl-terminal hydrolase"/>
    <property type="match status" value="1"/>
</dbReference>
<feature type="binding site" evidence="14">
    <location>
        <position position="227"/>
    </location>
    <ligand>
        <name>Zn(2+)</name>
        <dbReference type="ChEBI" id="CHEBI:29105"/>
    </ligand>
</feature>
<organism evidence="21">
    <name type="scientific">Caenorhabditis brenneri</name>
    <name type="common">Nematode worm</name>
    <dbReference type="NCBI Taxonomy" id="135651"/>
    <lineage>
        <taxon>Eukaryota</taxon>
        <taxon>Metazoa</taxon>
        <taxon>Ecdysozoa</taxon>
        <taxon>Nematoda</taxon>
        <taxon>Chromadorea</taxon>
        <taxon>Rhabditida</taxon>
        <taxon>Rhabditina</taxon>
        <taxon>Rhabditomorpha</taxon>
        <taxon>Rhabditoidea</taxon>
        <taxon>Rhabditidae</taxon>
        <taxon>Peloderinae</taxon>
        <taxon>Caenorhabditis</taxon>
    </lineage>
</organism>
<dbReference type="GO" id="GO:0005829">
    <property type="term" value="C:cytosol"/>
    <property type="evidence" value="ECO:0007669"/>
    <property type="project" value="TreeGrafter"/>
</dbReference>
<keyword evidence="7 11" id="KW-0833">Ubl conjugation pathway</keyword>
<evidence type="ECO:0000256" key="15">
    <source>
        <dbReference type="PROSITE-ProRule" id="PRU00502"/>
    </source>
</evidence>
<feature type="binding site" evidence="14">
    <location>
        <position position="244"/>
    </location>
    <ligand>
        <name>Zn(2+)</name>
        <dbReference type="ChEBI" id="CHEBI:29105"/>
    </ligand>
</feature>
<dbReference type="STRING" id="135651.G0PII7"/>
<dbReference type="PROSITE" id="PS50235">
    <property type="entry name" value="USP_3"/>
    <property type="match status" value="1"/>
</dbReference>
<feature type="region of interest" description="Disordered" evidence="16">
    <location>
        <begin position="611"/>
        <end position="631"/>
    </location>
</feature>
<dbReference type="GO" id="GO:0005634">
    <property type="term" value="C:nucleus"/>
    <property type="evidence" value="ECO:0007669"/>
    <property type="project" value="TreeGrafter"/>
</dbReference>
<feature type="binding site" evidence="13">
    <location>
        <position position="273"/>
    </location>
    <ligand>
        <name>substrate</name>
    </ligand>
</feature>
<evidence type="ECO:0000256" key="8">
    <source>
        <dbReference type="ARBA" id="ARBA00022801"/>
    </source>
</evidence>
<dbReference type="InterPro" id="IPR001394">
    <property type="entry name" value="Peptidase_C19_UCH"/>
</dbReference>
<dbReference type="PANTHER" id="PTHR24006:SF664">
    <property type="entry name" value="UBIQUITIN CARBOXYL-TERMINAL HYDROLASE"/>
    <property type="match status" value="1"/>
</dbReference>
<dbReference type="PROSITE" id="PS00973">
    <property type="entry name" value="USP_2"/>
    <property type="match status" value="1"/>
</dbReference>
<feature type="region of interest" description="Disordered" evidence="16">
    <location>
        <begin position="752"/>
        <end position="773"/>
    </location>
</feature>
<keyword evidence="21" id="KW-1185">Reference proteome</keyword>
<dbReference type="HOGENOM" id="CLU_009884_1_0_1"/>
<comment type="similarity">
    <text evidence="2 11">Belongs to the peptidase C19 family.</text>
</comment>
<evidence type="ECO:0000256" key="5">
    <source>
        <dbReference type="ARBA" id="ARBA00022737"/>
    </source>
</evidence>
<dbReference type="InterPro" id="IPR015940">
    <property type="entry name" value="UBA"/>
</dbReference>
<dbReference type="Gene3D" id="1.10.8.10">
    <property type="entry name" value="DNA helicase RuvA subunit, C-terminal domain"/>
    <property type="match status" value="2"/>
</dbReference>
<evidence type="ECO:0000259" key="18">
    <source>
        <dbReference type="PROSITE" id="PS50235"/>
    </source>
</evidence>
<feature type="compositionally biased region" description="Low complexity" evidence="16">
    <location>
        <begin position="752"/>
        <end position="769"/>
    </location>
</feature>
<keyword evidence="10 11" id="KW-0862">Zinc</keyword>
<dbReference type="PROSITE" id="PS50271">
    <property type="entry name" value="ZF_UBP"/>
    <property type="match status" value="1"/>
</dbReference>
<evidence type="ECO:0000256" key="2">
    <source>
        <dbReference type="ARBA" id="ARBA00009085"/>
    </source>
</evidence>
<dbReference type="GO" id="GO:0008270">
    <property type="term" value="F:zinc ion binding"/>
    <property type="evidence" value="ECO:0007669"/>
    <property type="project" value="UniProtKB-UniRule"/>
</dbReference>
<dbReference type="InterPro" id="IPR050164">
    <property type="entry name" value="Peptidase_C19"/>
</dbReference>
<dbReference type="Pfam" id="PF00443">
    <property type="entry name" value="UCH"/>
    <property type="match status" value="1"/>
</dbReference>
<dbReference type="Pfam" id="PF02148">
    <property type="entry name" value="zf-UBP"/>
    <property type="match status" value="1"/>
</dbReference>
<dbReference type="SMART" id="SM00290">
    <property type="entry name" value="ZnF_UBP"/>
    <property type="match status" value="1"/>
</dbReference>
<dbReference type="InterPro" id="IPR041432">
    <property type="entry name" value="UBP13_Znf-UBP_var"/>
</dbReference>
<evidence type="ECO:0000256" key="1">
    <source>
        <dbReference type="ARBA" id="ARBA00000707"/>
    </source>
</evidence>
<keyword evidence="3 11" id="KW-0645">Protease</keyword>
<sequence>MDFEDAARVAIENNMFSKPTGDQKIFKDQCAYCFKDPHFKDGLFINLKNYHAFCREHAEIYSNNTGNKLYVQFESTKVIIEERAEERIDGEPTSKMTKLTIEADPKYEFEDKYCVVIHPDYSQKFHDVESVVEIAEYEFGNTKKNFYVFYFSAIKTIAKATSAERLALMSSSSNAWDADIKLITKHVDLVQHDNGKRLALSGWQCEEDGCGLSENLWLNLTDGAVRCGRSQFVAEGKKTEGNGHMQDYYAASGFPLVVKLGTISPNLDSVDVYSYDEDDAVIDPNLEKHLKHFGLDPSKLEKTAKSTIEMELDMNEKWEWAKCTEDGAVLEPIYGPGYTGLINTGSSCYMNSVWEKIYVLQALIQVDSFCERYGEVAIDTFLRCPIEDIHTDFNCQFSKVIRAMLSGDYSSEADPSHNSIKPLQFKRVAAGNHREFSTSKQQDVEEYIRFLFEKISENTRDPMLDPTDSLKFQTWNRFEDVATQKVRYTSQEEVILRLPIPEGMLKPIPESEGRFTVDMMDAIRGAFDKQFVEVILSVKIVFNSFFQGYKSPITGEAKGATNTMSFKTFPDFLFFQVSVRFLFKFAYTNEGIQKKLDLEFEVCEDLDLTEYRGTGQKDNEEALPEDAPTGPAAPQIPANVLAVAEQVQMMGFLRNSCIRAAYYSNGNAEVATNWLMEHMDDADINDEFVMPSANPTARGAPIRQVDPYNVASIVEMGFSNHQATYALKQVATVAEAIEWLFANMDNIPDESAAAASDAPAPSTGGASSSKTYSDGSGKYKLIGMISHMGSRPDSGHYVAHMLKDGKWVLFNDEKVALSQDPPKKLAYIYLYKRVV</sequence>
<feature type="binding site" evidence="13">
    <location>
        <position position="217"/>
    </location>
    <ligand>
        <name>substrate</name>
    </ligand>
</feature>
<dbReference type="GO" id="GO:0016579">
    <property type="term" value="P:protein deubiquitination"/>
    <property type="evidence" value="ECO:0007669"/>
    <property type="project" value="InterPro"/>
</dbReference>
<dbReference type="Pfam" id="PF17807">
    <property type="entry name" value="zf-UBP_var"/>
    <property type="match status" value="1"/>
</dbReference>
<evidence type="ECO:0000259" key="17">
    <source>
        <dbReference type="PROSITE" id="PS50030"/>
    </source>
</evidence>
<dbReference type="InterPro" id="IPR016652">
    <property type="entry name" value="Ubiquitinyl_hydrolase"/>
</dbReference>
<evidence type="ECO:0000256" key="3">
    <source>
        <dbReference type="ARBA" id="ARBA00022670"/>
    </source>
</evidence>
<evidence type="ECO:0000313" key="21">
    <source>
        <dbReference type="Proteomes" id="UP000008068"/>
    </source>
</evidence>
<dbReference type="EC" id="3.4.19.12" evidence="11"/>
<feature type="domain" description="USP" evidence="18">
    <location>
        <begin position="339"/>
        <end position="834"/>
    </location>
</feature>
<dbReference type="InterPro" id="IPR009060">
    <property type="entry name" value="UBA-like_sf"/>
</dbReference>
<dbReference type="InParanoid" id="G0PII7"/>
<feature type="domain" description="UBP-type" evidence="19">
    <location>
        <begin position="182"/>
        <end position="297"/>
    </location>
</feature>
<dbReference type="SUPFAM" id="SSF54001">
    <property type="entry name" value="Cysteine proteinases"/>
    <property type="match status" value="1"/>
</dbReference>
<comment type="catalytic activity">
    <reaction evidence="1 11">
        <text>Thiol-dependent hydrolysis of ester, thioester, amide, peptide and isopeptide bonds formed by the C-terminal Gly of ubiquitin (a 76-residue protein attached to proteins as an intracellular targeting signal).</text>
        <dbReference type="EC" id="3.4.19.12"/>
    </reaction>
</comment>
<protein>
    <recommendedName>
        <fullName evidence="11">Ubiquitin carboxyl-terminal hydrolase</fullName>
        <ecNumber evidence="11">3.4.19.12</ecNumber>
    </recommendedName>
</protein>
<dbReference type="Proteomes" id="UP000008068">
    <property type="component" value="Unassembled WGS sequence"/>
</dbReference>
<accession>G0PII7</accession>
<feature type="binding site" evidence="13">
    <location>
        <begin position="229"/>
        <end position="232"/>
    </location>
    <ligand>
        <name>substrate</name>
    </ligand>
</feature>